<dbReference type="EMBL" id="CP000100">
    <property type="protein sequence ID" value="ABB57803.1"/>
    <property type="molecule type" value="Genomic_DNA"/>
</dbReference>
<keyword evidence="4" id="KW-1185">Reference proteome</keyword>
<reference evidence="4" key="1">
    <citation type="submission" date="2005-08" db="EMBL/GenBank/DDBJ databases">
        <title>Complete sequence of chromosome 1 of Synechococcus elongatus PCC 7942.</title>
        <authorList>
            <consortium name="US DOE Joint Genome Institute"/>
            <person name="Copeland A."/>
            <person name="Lucas S."/>
            <person name="Lapidus A."/>
            <person name="Barry K."/>
            <person name="Detter J.C."/>
            <person name="Glavina T."/>
            <person name="Hammon N."/>
            <person name="Israni S."/>
            <person name="Pitluck S."/>
            <person name="Schmutz J."/>
            <person name="Larimer F."/>
            <person name="Land M."/>
            <person name="Kyrpides N."/>
            <person name="Lykidis A."/>
            <person name="Richardson P."/>
        </authorList>
    </citation>
    <scope>NUCLEOTIDE SEQUENCE [LARGE SCALE GENOMIC DNA]</scope>
    <source>
        <strain evidence="4">ATCC 33912 / PCC 7942 / FACHB-805</strain>
    </source>
</reference>
<dbReference type="PANTHER" id="PTHR34654:SF1">
    <property type="entry name" value="RNA-BINDING PROTEIN KHPA"/>
    <property type="match status" value="1"/>
</dbReference>
<dbReference type="STRING" id="1140.Synpcc7942_1773"/>
<dbReference type="PaxDb" id="1140-Synpcc7942_1773"/>
<sequence>MSQAPADRPDYVGLVRHLLQPLLEPGESLRLDSETTQAGRRVLLRLAAEDAAMPRILGRGGRNLQAVRAILNAAAELAGQQIHLEVLGQARHTERPQRRDRNPVE</sequence>
<dbReference type="RefSeq" id="WP_011378185.1">
    <property type="nucleotide sequence ID" value="NC_007604.1"/>
</dbReference>
<evidence type="ECO:0000256" key="1">
    <source>
        <dbReference type="ARBA" id="ARBA00022490"/>
    </source>
</evidence>
<gene>
    <name evidence="3" type="ordered locus">Synpcc7942_1773</name>
</gene>
<dbReference type="InterPro" id="IPR020627">
    <property type="entry name" value="KhpA"/>
</dbReference>
<evidence type="ECO:0000256" key="2">
    <source>
        <dbReference type="ARBA" id="ARBA00022884"/>
    </source>
</evidence>
<dbReference type="eggNOG" id="COG1837">
    <property type="taxonomic scope" value="Bacteria"/>
</dbReference>
<evidence type="ECO:0000313" key="4">
    <source>
        <dbReference type="Proteomes" id="UP000889800"/>
    </source>
</evidence>
<dbReference type="HOGENOM" id="CLU_132074_2_1_3"/>
<accession>Q31MB6</accession>
<dbReference type="OrthoDB" id="511849at2"/>
<dbReference type="GeneID" id="72430644"/>
<keyword evidence="1" id="KW-0963">Cytoplasm</keyword>
<protein>
    <submittedName>
        <fullName evidence="3">Uncharacterized protein</fullName>
    </submittedName>
</protein>
<dbReference type="BioCyc" id="SYNEL:SYNPCC7942_1773-MONOMER"/>
<evidence type="ECO:0000313" key="3">
    <source>
        <dbReference type="EMBL" id="ABB57803.1"/>
    </source>
</evidence>
<dbReference type="Proteomes" id="UP000889800">
    <property type="component" value="Chromosome"/>
</dbReference>
<dbReference type="GO" id="GO:0003723">
    <property type="term" value="F:RNA binding"/>
    <property type="evidence" value="ECO:0007669"/>
    <property type="project" value="UniProtKB-KW"/>
</dbReference>
<keyword evidence="2" id="KW-0694">RNA-binding</keyword>
<dbReference type="PANTHER" id="PTHR34654">
    <property type="entry name" value="UPF0109 PROTEIN SCO5592"/>
    <property type="match status" value="1"/>
</dbReference>
<dbReference type="Pfam" id="PF13083">
    <property type="entry name" value="KH_KhpA-B"/>
    <property type="match status" value="1"/>
</dbReference>
<organism evidence="3 4">
    <name type="scientific">Synechococcus elongatus (strain ATCC 33912 / PCC 7942 / FACHB-805)</name>
    <name type="common">Anacystis nidulans R2</name>
    <dbReference type="NCBI Taxonomy" id="1140"/>
    <lineage>
        <taxon>Bacteria</taxon>
        <taxon>Bacillati</taxon>
        <taxon>Cyanobacteriota</taxon>
        <taxon>Cyanophyceae</taxon>
        <taxon>Synechococcales</taxon>
        <taxon>Synechococcaceae</taxon>
        <taxon>Synechococcus</taxon>
    </lineage>
</organism>
<name>Q31MB6_SYNE7</name>
<dbReference type="AlphaFoldDB" id="Q31MB6"/>
<dbReference type="KEGG" id="syf:Synpcc7942_1773"/>
<proteinExistence type="predicted"/>